<accession>A0A2M6WMA9</accession>
<keyword evidence="1" id="KW-0812">Transmembrane</keyword>
<comment type="caution">
    <text evidence="3">The sequence shown here is derived from an EMBL/GenBank/DDBJ whole genome shotgun (WGS) entry which is preliminary data.</text>
</comment>
<organism evidence="3 4">
    <name type="scientific">Candidatus Falkowbacteria bacterium CG10_big_fil_rev_8_21_14_0_10_43_11</name>
    <dbReference type="NCBI Taxonomy" id="1974568"/>
    <lineage>
        <taxon>Bacteria</taxon>
        <taxon>Candidatus Falkowiibacteriota</taxon>
    </lineage>
</organism>
<feature type="signal peptide" evidence="2">
    <location>
        <begin position="1"/>
        <end position="28"/>
    </location>
</feature>
<keyword evidence="2" id="KW-0732">Signal</keyword>
<gene>
    <name evidence="3" type="ORF">COU00_01790</name>
</gene>
<dbReference type="Proteomes" id="UP000229335">
    <property type="component" value="Unassembled WGS sequence"/>
</dbReference>
<sequence length="150" mass="16186">MNITKDKLVAVLTLTFLFSCFFVNISLAADPGVDCANRSGEGDTLWEGMQLCRQCGTCTLNDFVQLGVNVANWILGVVGSLALLFFIYGGLTMIISSGKSESVQKAKTILTNAIIGLIIVFTSWVIINFAVTILTGKNTIFGNSWHSTPK</sequence>
<dbReference type="EMBL" id="PFAS01000028">
    <property type="protein sequence ID" value="PIT93915.1"/>
    <property type="molecule type" value="Genomic_DNA"/>
</dbReference>
<dbReference type="PROSITE" id="PS51257">
    <property type="entry name" value="PROKAR_LIPOPROTEIN"/>
    <property type="match status" value="1"/>
</dbReference>
<feature type="chain" id="PRO_5014708164" evidence="2">
    <location>
        <begin position="29"/>
        <end position="150"/>
    </location>
</feature>
<dbReference type="Pfam" id="PF18895">
    <property type="entry name" value="T4SS_pilin"/>
    <property type="match status" value="1"/>
</dbReference>
<evidence type="ECO:0000256" key="2">
    <source>
        <dbReference type="SAM" id="SignalP"/>
    </source>
</evidence>
<dbReference type="InterPro" id="IPR043993">
    <property type="entry name" value="T4SS_pilin"/>
</dbReference>
<name>A0A2M6WMA9_9BACT</name>
<proteinExistence type="predicted"/>
<evidence type="ECO:0000313" key="3">
    <source>
        <dbReference type="EMBL" id="PIT93915.1"/>
    </source>
</evidence>
<dbReference type="AlphaFoldDB" id="A0A2M6WMA9"/>
<keyword evidence="1" id="KW-0472">Membrane</keyword>
<evidence type="ECO:0000256" key="1">
    <source>
        <dbReference type="SAM" id="Phobius"/>
    </source>
</evidence>
<evidence type="ECO:0000313" key="4">
    <source>
        <dbReference type="Proteomes" id="UP000229335"/>
    </source>
</evidence>
<feature type="transmembrane region" description="Helical" evidence="1">
    <location>
        <begin position="109"/>
        <end position="134"/>
    </location>
</feature>
<reference evidence="4" key="1">
    <citation type="submission" date="2017-09" db="EMBL/GenBank/DDBJ databases">
        <title>Depth-based differentiation of microbial function through sediment-hosted aquifers and enrichment of novel symbionts in the deep terrestrial subsurface.</title>
        <authorList>
            <person name="Probst A.J."/>
            <person name="Ladd B."/>
            <person name="Jarett J.K."/>
            <person name="Geller-Mcgrath D.E."/>
            <person name="Sieber C.M.K."/>
            <person name="Emerson J.B."/>
            <person name="Anantharaman K."/>
            <person name="Thomas B.C."/>
            <person name="Malmstrom R."/>
            <person name="Stieglmeier M."/>
            <person name="Klingl A."/>
            <person name="Woyke T."/>
            <person name="Ryan C.M."/>
            <person name="Banfield J.F."/>
        </authorList>
    </citation>
    <scope>NUCLEOTIDE SEQUENCE [LARGE SCALE GENOMIC DNA]</scope>
</reference>
<feature type="transmembrane region" description="Helical" evidence="1">
    <location>
        <begin position="73"/>
        <end position="97"/>
    </location>
</feature>
<keyword evidence="1" id="KW-1133">Transmembrane helix</keyword>
<protein>
    <submittedName>
        <fullName evidence="3">Uncharacterized protein</fullName>
    </submittedName>
</protein>